<protein>
    <submittedName>
        <fullName evidence="2">Transcriptional regulator, XRE family</fullName>
    </submittedName>
</protein>
<dbReference type="EMBL" id="CABFNB010000123">
    <property type="protein sequence ID" value="VTZ64024.1"/>
    <property type="molecule type" value="Genomic_DNA"/>
</dbReference>
<dbReference type="Proteomes" id="UP000507954">
    <property type="component" value="Unassembled WGS sequence"/>
</dbReference>
<dbReference type="PROSITE" id="PS50943">
    <property type="entry name" value="HTH_CROC1"/>
    <property type="match status" value="1"/>
</dbReference>
<evidence type="ECO:0000259" key="1">
    <source>
        <dbReference type="PROSITE" id="PS50943"/>
    </source>
</evidence>
<dbReference type="Pfam" id="PF01381">
    <property type="entry name" value="HTH_3"/>
    <property type="match status" value="1"/>
</dbReference>
<reference evidence="2" key="1">
    <citation type="submission" date="2019-06" db="EMBL/GenBank/DDBJ databases">
        <authorList>
            <person name="Le Quere A."/>
            <person name="Colella S."/>
        </authorList>
    </citation>
    <scope>NUCLEOTIDE SEQUENCE</scope>
    <source>
        <strain evidence="2">EmedicaeMD41</strain>
    </source>
</reference>
<evidence type="ECO:0000313" key="2">
    <source>
        <dbReference type="EMBL" id="VTZ64024.1"/>
    </source>
</evidence>
<dbReference type="AlphaFoldDB" id="A0A508X2M2"/>
<name>A0A508X2M2_9HYPH</name>
<organism evidence="2">
    <name type="scientific">Sinorhizobium medicae</name>
    <dbReference type="NCBI Taxonomy" id="110321"/>
    <lineage>
        <taxon>Bacteria</taxon>
        <taxon>Pseudomonadati</taxon>
        <taxon>Pseudomonadota</taxon>
        <taxon>Alphaproteobacteria</taxon>
        <taxon>Hyphomicrobiales</taxon>
        <taxon>Rhizobiaceae</taxon>
        <taxon>Sinorhizobium/Ensifer group</taxon>
        <taxon>Sinorhizobium</taxon>
    </lineage>
</organism>
<dbReference type="InterPro" id="IPR010982">
    <property type="entry name" value="Lambda_DNA-bd_dom_sf"/>
</dbReference>
<dbReference type="InterPro" id="IPR001387">
    <property type="entry name" value="Cro/C1-type_HTH"/>
</dbReference>
<gene>
    <name evidence="2" type="ORF">EMEDMD4_550004</name>
</gene>
<dbReference type="SUPFAM" id="SSF47413">
    <property type="entry name" value="lambda repressor-like DNA-binding domains"/>
    <property type="match status" value="1"/>
</dbReference>
<dbReference type="SMART" id="SM00530">
    <property type="entry name" value="HTH_XRE"/>
    <property type="match status" value="1"/>
</dbReference>
<dbReference type="CDD" id="cd00093">
    <property type="entry name" value="HTH_XRE"/>
    <property type="match status" value="1"/>
</dbReference>
<feature type="domain" description="HTH cro/C1-type" evidence="1">
    <location>
        <begin position="46"/>
        <end position="103"/>
    </location>
</feature>
<accession>A0A508X2M2</accession>
<sequence>MAQLCKIMDMRLPYVHLNEQKVTKLPRTRSYSRVTRQALTMLGKLIRIGRAERGLTAQELADRAGISRTTLSSIEKGAPGPEIGIVFEVASLVGVRLFDYDERTLQMQNARLDEKLTLLPKSVRHAVKEVDDDF</sequence>
<proteinExistence type="predicted"/>
<dbReference type="GO" id="GO:0003677">
    <property type="term" value="F:DNA binding"/>
    <property type="evidence" value="ECO:0007669"/>
    <property type="project" value="InterPro"/>
</dbReference>
<dbReference type="Gene3D" id="1.10.260.40">
    <property type="entry name" value="lambda repressor-like DNA-binding domains"/>
    <property type="match status" value="1"/>
</dbReference>